<dbReference type="Gene3D" id="3.90.180.10">
    <property type="entry name" value="Medium-chain alcohol dehydrogenases, catalytic domain"/>
    <property type="match status" value="1"/>
</dbReference>
<dbReference type="InterPro" id="IPR036291">
    <property type="entry name" value="NAD(P)-bd_dom_sf"/>
</dbReference>
<proteinExistence type="predicted"/>
<keyword evidence="4" id="KW-1185">Reference proteome</keyword>
<dbReference type="InterPro" id="IPR020843">
    <property type="entry name" value="ER"/>
</dbReference>
<dbReference type="SUPFAM" id="SSF51735">
    <property type="entry name" value="NAD(P)-binding Rossmann-fold domains"/>
    <property type="match status" value="1"/>
</dbReference>
<dbReference type="Pfam" id="PF08240">
    <property type="entry name" value="ADH_N"/>
    <property type="match status" value="1"/>
</dbReference>
<dbReference type="SUPFAM" id="SSF50129">
    <property type="entry name" value="GroES-like"/>
    <property type="match status" value="1"/>
</dbReference>
<dbReference type="InterPro" id="IPR011032">
    <property type="entry name" value="GroES-like_sf"/>
</dbReference>
<dbReference type="CDD" id="cd05289">
    <property type="entry name" value="MDR_like_2"/>
    <property type="match status" value="1"/>
</dbReference>
<dbReference type="Pfam" id="PF13602">
    <property type="entry name" value="ADH_zinc_N_2"/>
    <property type="match status" value="1"/>
</dbReference>
<dbReference type="InterPro" id="IPR002364">
    <property type="entry name" value="Quin_OxRdtase/zeta-crystal_CS"/>
</dbReference>
<dbReference type="InterPro" id="IPR013154">
    <property type="entry name" value="ADH-like_N"/>
</dbReference>
<dbReference type="PANTHER" id="PTHR11695:SF294">
    <property type="entry name" value="RETICULON-4-INTERACTING PROTEIN 1, MITOCHONDRIAL"/>
    <property type="match status" value="1"/>
</dbReference>
<evidence type="ECO:0000313" key="4">
    <source>
        <dbReference type="Proteomes" id="UP000198853"/>
    </source>
</evidence>
<gene>
    <name evidence="3" type="ORF">SAMN04488123_11056</name>
</gene>
<dbReference type="PANTHER" id="PTHR11695">
    <property type="entry name" value="ALCOHOL DEHYDROGENASE RELATED"/>
    <property type="match status" value="1"/>
</dbReference>
<dbReference type="OrthoDB" id="9792162at2"/>
<dbReference type="Gene3D" id="3.40.50.720">
    <property type="entry name" value="NAD(P)-binding Rossmann-like Domain"/>
    <property type="match status" value="1"/>
</dbReference>
<evidence type="ECO:0000313" key="3">
    <source>
        <dbReference type="EMBL" id="SDI98508.1"/>
    </source>
</evidence>
<protein>
    <submittedName>
        <fullName evidence="3">NADPH:quinone reductase</fullName>
    </submittedName>
</protein>
<dbReference type="InterPro" id="IPR050700">
    <property type="entry name" value="YIM1/Zinc_Alcohol_DH_Fams"/>
</dbReference>
<reference evidence="3 4" key="1">
    <citation type="submission" date="2016-10" db="EMBL/GenBank/DDBJ databases">
        <authorList>
            <person name="de Groot N.N."/>
        </authorList>
    </citation>
    <scope>NUCLEOTIDE SEQUENCE [LARGE SCALE GENOMIC DNA]</scope>
    <source>
        <strain evidence="3 4">DSM 21771</strain>
    </source>
</reference>
<name>A0A1G8Q1H0_9BACI</name>
<feature type="domain" description="Enoyl reductase (ER)" evidence="2">
    <location>
        <begin position="10"/>
        <end position="305"/>
    </location>
</feature>
<accession>A0A1G8Q1H0</accession>
<dbReference type="GO" id="GO:0008270">
    <property type="term" value="F:zinc ion binding"/>
    <property type="evidence" value="ECO:0007669"/>
    <property type="project" value="InterPro"/>
</dbReference>
<sequence length="311" mass="33729">MKAVGIEQFGGREQLRLLEITEPELGRRDVLVEMYATSVNPIDFKIREGKRQNLDFPVIPGSDIAGIVIGKGPEVTRFSVGDRVFATPKQIPGATYAEAVAIDETLLTRLPLQASFQEAAATPLAALTAWQNLNERIRIKKGDHLLIVGGGGGVGTFAIQIGKHLGATVTAIGGSDSQSLMKKLGADHVLNYRKKSMLDRIDAADAVFDCVGGEQQSQFFDIIKKDGCLVSIARQPDKQAAERAGITAVFTSISTSGRLMKEIRELIESNAIRPVITKVYPFTLEGVKEAHEQIESGHTKGKLVIKIKEQP</sequence>
<dbReference type="GO" id="GO:0016491">
    <property type="term" value="F:oxidoreductase activity"/>
    <property type="evidence" value="ECO:0007669"/>
    <property type="project" value="UniProtKB-KW"/>
</dbReference>
<evidence type="ECO:0000256" key="1">
    <source>
        <dbReference type="ARBA" id="ARBA00023002"/>
    </source>
</evidence>
<dbReference type="Proteomes" id="UP000198853">
    <property type="component" value="Unassembled WGS sequence"/>
</dbReference>
<dbReference type="AlphaFoldDB" id="A0A1G8Q1H0"/>
<dbReference type="RefSeq" id="WP_090398984.1">
    <property type="nucleotide sequence ID" value="NZ_FNEN01000010.1"/>
</dbReference>
<keyword evidence="1" id="KW-0560">Oxidoreductase</keyword>
<dbReference type="SMART" id="SM00829">
    <property type="entry name" value="PKS_ER"/>
    <property type="match status" value="1"/>
</dbReference>
<evidence type="ECO:0000259" key="2">
    <source>
        <dbReference type="SMART" id="SM00829"/>
    </source>
</evidence>
<organism evidence="3 4">
    <name type="scientific">Natribacillus halophilus</name>
    <dbReference type="NCBI Taxonomy" id="549003"/>
    <lineage>
        <taxon>Bacteria</taxon>
        <taxon>Bacillati</taxon>
        <taxon>Bacillota</taxon>
        <taxon>Bacilli</taxon>
        <taxon>Bacillales</taxon>
        <taxon>Bacillaceae</taxon>
        <taxon>Natribacillus</taxon>
    </lineage>
</organism>
<dbReference type="PROSITE" id="PS01162">
    <property type="entry name" value="QOR_ZETA_CRYSTAL"/>
    <property type="match status" value="1"/>
</dbReference>
<dbReference type="EMBL" id="FNEN01000010">
    <property type="protein sequence ID" value="SDI98508.1"/>
    <property type="molecule type" value="Genomic_DNA"/>
</dbReference>